<evidence type="ECO:0000313" key="3">
    <source>
        <dbReference type="Proteomes" id="UP000030960"/>
    </source>
</evidence>
<dbReference type="PIRSF" id="PIRSF039008">
    <property type="entry name" value="YjbJ"/>
    <property type="match status" value="1"/>
</dbReference>
<accession>A0A0B3RXP1</accession>
<dbReference type="InterPro" id="IPR036629">
    <property type="entry name" value="YjbJ_sf"/>
</dbReference>
<dbReference type="Gene3D" id="1.10.1470.10">
    <property type="entry name" value="YjbJ"/>
    <property type="match status" value="1"/>
</dbReference>
<dbReference type="Proteomes" id="UP000030960">
    <property type="component" value="Unassembled WGS sequence"/>
</dbReference>
<dbReference type="InterPro" id="IPR026042">
    <property type="entry name" value="YjbJ"/>
</dbReference>
<name>A0A0B3RXP1_9RHOB</name>
<keyword evidence="3" id="KW-1185">Reference proteome</keyword>
<dbReference type="EMBL" id="JSUQ01000017">
    <property type="protein sequence ID" value="KHQ51483.1"/>
    <property type="molecule type" value="Genomic_DNA"/>
</dbReference>
<dbReference type="STRING" id="561184.SAMN05216376_11594"/>
<comment type="caution">
    <text evidence="2">The sequence shown here is derived from an EMBL/GenBank/DDBJ whole genome shotgun (WGS) entry which is preliminary data.</text>
</comment>
<dbReference type="RefSeq" id="WP_043144659.1">
    <property type="nucleotide sequence ID" value="NZ_AP022337.1"/>
</dbReference>
<comment type="similarity">
    <text evidence="1">Belongs to the UPF0337 (CsbD) family.</text>
</comment>
<dbReference type="Pfam" id="PF05532">
    <property type="entry name" value="CsbD"/>
    <property type="match status" value="1"/>
</dbReference>
<gene>
    <name evidence="2" type="ORF">OA50_03978</name>
</gene>
<dbReference type="SUPFAM" id="SSF69047">
    <property type="entry name" value="Hypothetical protein YjbJ"/>
    <property type="match status" value="1"/>
</dbReference>
<sequence length="65" mass="7644">MDRDRLEGKWTEIKGRLREAYGVLSDDELEEARGDREQLEGKLQQRLGQTKDEARKTLDQILEKV</sequence>
<organism evidence="2 3">
    <name type="scientific">Mameliella alba</name>
    <dbReference type="NCBI Taxonomy" id="561184"/>
    <lineage>
        <taxon>Bacteria</taxon>
        <taxon>Pseudomonadati</taxon>
        <taxon>Pseudomonadota</taxon>
        <taxon>Alphaproteobacteria</taxon>
        <taxon>Rhodobacterales</taxon>
        <taxon>Roseobacteraceae</taxon>
        <taxon>Mameliella</taxon>
    </lineage>
</organism>
<dbReference type="InterPro" id="IPR050423">
    <property type="entry name" value="UPF0337_stress_rsp"/>
</dbReference>
<dbReference type="GeneID" id="66503295"/>
<accession>A0A225PJA2</accession>
<proteinExistence type="inferred from homology"/>
<dbReference type="OrthoDB" id="9796058at2"/>
<accession>A0A225QAX9</accession>
<dbReference type="InterPro" id="IPR008462">
    <property type="entry name" value="CsbD"/>
</dbReference>
<dbReference type="PANTHER" id="PTHR34977:SF1">
    <property type="entry name" value="UPF0337 PROTEIN YJBJ"/>
    <property type="match status" value="1"/>
</dbReference>
<evidence type="ECO:0000256" key="1">
    <source>
        <dbReference type="ARBA" id="ARBA00009129"/>
    </source>
</evidence>
<dbReference type="AlphaFoldDB" id="A0A0B3RXP1"/>
<protein>
    <submittedName>
        <fullName evidence="2">CsbD family protein</fullName>
    </submittedName>
</protein>
<reference evidence="2 3" key="1">
    <citation type="submission" date="2014-10" db="EMBL/GenBank/DDBJ databases">
        <title>Genome sequence of Ponticoccus sp. strain UMTAT08 isolated from clonal culture of toxic dinoflagellate Alexandrium tamiyavanichii.</title>
        <authorList>
            <person name="Gan H.Y."/>
            <person name="Muhd D.-D."/>
            <person name="Mohd Noor M.E."/>
            <person name="Yeong Y.S."/>
            <person name="Usup G."/>
        </authorList>
    </citation>
    <scope>NUCLEOTIDE SEQUENCE [LARGE SCALE GENOMIC DNA]</scope>
    <source>
        <strain evidence="2 3">UMTAT08</strain>
    </source>
</reference>
<evidence type="ECO:0000313" key="2">
    <source>
        <dbReference type="EMBL" id="KHQ51483.1"/>
    </source>
</evidence>
<dbReference type="PANTHER" id="PTHR34977">
    <property type="entry name" value="UPF0337 PROTEIN YJBJ"/>
    <property type="match status" value="1"/>
</dbReference>